<dbReference type="KEGG" id="vcn:VOLCADRAFT_106642"/>
<dbReference type="GeneID" id="9622070"/>
<dbReference type="RefSeq" id="XP_002955058.1">
    <property type="nucleotide sequence ID" value="XM_002955012.1"/>
</dbReference>
<protein>
    <submittedName>
        <fullName evidence="2">Uncharacterized protein</fullName>
    </submittedName>
</protein>
<feature type="region of interest" description="Disordered" evidence="1">
    <location>
        <begin position="84"/>
        <end position="144"/>
    </location>
</feature>
<accession>D8U8U9</accession>
<gene>
    <name evidence="2" type="ORF">VOLCADRAFT_106642</name>
</gene>
<dbReference type="EMBL" id="GL378369">
    <property type="protein sequence ID" value="EFJ43812.1"/>
    <property type="molecule type" value="Genomic_DNA"/>
</dbReference>
<name>D8U8U9_VOLCA</name>
<evidence type="ECO:0000256" key="1">
    <source>
        <dbReference type="SAM" id="MobiDB-lite"/>
    </source>
</evidence>
<sequence>MQLIFNRSTVTKPAGRIPPSTGPCLSPAQLPHAQKCIRAVTSPAATAAATLRRRRCINSTKQLGQRPGLPLWVAVQAAAAGSVHQTLHPESRSRSWQEIPSRSNATSTQQGSKDKNPLELSRILAARSRNGKAPLQAPPSTALA</sequence>
<organism evidence="3">
    <name type="scientific">Volvox carteri f. nagariensis</name>
    <dbReference type="NCBI Taxonomy" id="3068"/>
    <lineage>
        <taxon>Eukaryota</taxon>
        <taxon>Viridiplantae</taxon>
        <taxon>Chlorophyta</taxon>
        <taxon>core chlorophytes</taxon>
        <taxon>Chlorophyceae</taxon>
        <taxon>CS clade</taxon>
        <taxon>Chlamydomonadales</taxon>
        <taxon>Volvocaceae</taxon>
        <taxon>Volvox</taxon>
    </lineage>
</organism>
<dbReference type="AlphaFoldDB" id="D8U8U9"/>
<feature type="compositionally biased region" description="Polar residues" evidence="1">
    <location>
        <begin position="96"/>
        <end position="111"/>
    </location>
</feature>
<dbReference type="InParanoid" id="D8U8U9"/>
<keyword evidence="3" id="KW-1185">Reference proteome</keyword>
<reference evidence="2 3" key="1">
    <citation type="journal article" date="2010" name="Science">
        <title>Genomic analysis of organismal complexity in the multicellular green alga Volvox carteri.</title>
        <authorList>
            <person name="Prochnik S.E."/>
            <person name="Umen J."/>
            <person name="Nedelcu A.M."/>
            <person name="Hallmann A."/>
            <person name="Miller S.M."/>
            <person name="Nishii I."/>
            <person name="Ferris P."/>
            <person name="Kuo A."/>
            <person name="Mitros T."/>
            <person name="Fritz-Laylin L.K."/>
            <person name="Hellsten U."/>
            <person name="Chapman J."/>
            <person name="Simakov O."/>
            <person name="Rensing S.A."/>
            <person name="Terry A."/>
            <person name="Pangilinan J."/>
            <person name="Kapitonov V."/>
            <person name="Jurka J."/>
            <person name="Salamov A."/>
            <person name="Shapiro H."/>
            <person name="Schmutz J."/>
            <person name="Grimwood J."/>
            <person name="Lindquist E."/>
            <person name="Lucas S."/>
            <person name="Grigoriev I.V."/>
            <person name="Schmitt R."/>
            <person name="Kirk D."/>
            <person name="Rokhsar D.S."/>
        </authorList>
    </citation>
    <scope>NUCLEOTIDE SEQUENCE [LARGE SCALE GENOMIC DNA]</scope>
    <source>
        <strain evidence="3">f. Nagariensis / Eve</strain>
    </source>
</reference>
<evidence type="ECO:0000313" key="2">
    <source>
        <dbReference type="EMBL" id="EFJ43812.1"/>
    </source>
</evidence>
<proteinExistence type="predicted"/>
<dbReference type="Proteomes" id="UP000001058">
    <property type="component" value="Unassembled WGS sequence"/>
</dbReference>
<evidence type="ECO:0000313" key="3">
    <source>
        <dbReference type="Proteomes" id="UP000001058"/>
    </source>
</evidence>